<evidence type="ECO:0000256" key="2">
    <source>
        <dbReference type="ARBA" id="ARBA00023315"/>
    </source>
</evidence>
<dbReference type="EMBL" id="LFEJ01000023">
    <property type="protein sequence ID" value="KMV33414.1"/>
    <property type="molecule type" value="Genomic_DNA"/>
</dbReference>
<evidence type="ECO:0000256" key="1">
    <source>
        <dbReference type="ARBA" id="ARBA00022679"/>
    </source>
</evidence>
<evidence type="ECO:0000313" key="5">
    <source>
        <dbReference type="Proteomes" id="UP000037315"/>
    </source>
</evidence>
<dbReference type="Proteomes" id="UP000037315">
    <property type="component" value="Unassembled WGS sequence"/>
</dbReference>
<dbReference type="OrthoDB" id="3389160at2"/>
<feature type="domain" description="N-acetyltransferase" evidence="3">
    <location>
        <begin position="25"/>
        <end position="175"/>
    </location>
</feature>
<dbReference type="Gene3D" id="3.40.630.30">
    <property type="match status" value="1"/>
</dbReference>
<accession>A0A0J8Y7P2</accession>
<gene>
    <name evidence="4" type="ORF">ACH50_17335</name>
</gene>
<evidence type="ECO:0000313" key="4">
    <source>
        <dbReference type="EMBL" id="KMV33414.1"/>
    </source>
</evidence>
<dbReference type="SUPFAM" id="SSF55729">
    <property type="entry name" value="Acyl-CoA N-acyltransferases (Nat)"/>
    <property type="match status" value="1"/>
</dbReference>
<evidence type="ECO:0000259" key="3">
    <source>
        <dbReference type="PROSITE" id="PS51186"/>
    </source>
</evidence>
<dbReference type="InterPro" id="IPR000182">
    <property type="entry name" value="GNAT_dom"/>
</dbReference>
<dbReference type="InterPro" id="IPR016181">
    <property type="entry name" value="Acyl_CoA_acyltransferase"/>
</dbReference>
<keyword evidence="1" id="KW-0808">Transferase</keyword>
<keyword evidence="2" id="KW-0012">Acyltransferase</keyword>
<name>A0A0J8Y7P2_9ENTR</name>
<comment type="caution">
    <text evidence="4">The sequence shown here is derived from an EMBL/GenBank/DDBJ whole genome shotgun (WGS) entry which is preliminary data.</text>
</comment>
<organism evidence="4 5">
    <name type="scientific">Franconibacter pulveris</name>
    <dbReference type="NCBI Taxonomy" id="435910"/>
    <lineage>
        <taxon>Bacteria</taxon>
        <taxon>Pseudomonadati</taxon>
        <taxon>Pseudomonadota</taxon>
        <taxon>Gammaproteobacteria</taxon>
        <taxon>Enterobacterales</taxon>
        <taxon>Enterobacteriaceae</taxon>
        <taxon>Franconibacter</taxon>
    </lineage>
</organism>
<reference evidence="4 5" key="1">
    <citation type="submission" date="2015-06" db="EMBL/GenBank/DDBJ databases">
        <title>Genome sequencing of Cronobacter sp. strain DJ34 isolated from petroleum contaminated sludge of Duliajan Oil Fields, Assam, India.</title>
        <authorList>
            <person name="Pal S."/>
            <person name="Banerjee T.D."/>
            <person name="Roy A."/>
            <person name="Sar P."/>
            <person name="Kazy S.K."/>
        </authorList>
    </citation>
    <scope>NUCLEOTIDE SEQUENCE [LARGE SCALE GENOMIC DNA]</scope>
    <source>
        <strain evidence="4 5">DJ34</strain>
    </source>
</reference>
<proteinExistence type="predicted"/>
<dbReference type="InterPro" id="IPR050832">
    <property type="entry name" value="Bact_Acetyltransf"/>
</dbReference>
<dbReference type="STRING" id="1121863.GCA_000621185_01416"/>
<dbReference type="RefSeq" id="WP_048888481.1">
    <property type="nucleotide sequence ID" value="NZ_LFEJ01000023.1"/>
</dbReference>
<dbReference type="PANTHER" id="PTHR43877">
    <property type="entry name" value="AMINOALKYLPHOSPHONATE N-ACETYLTRANSFERASE-RELATED-RELATED"/>
    <property type="match status" value="1"/>
</dbReference>
<dbReference type="AlphaFoldDB" id="A0A0J8Y7P2"/>
<dbReference type="PROSITE" id="PS51186">
    <property type="entry name" value="GNAT"/>
    <property type="match status" value="1"/>
</dbReference>
<protein>
    <recommendedName>
        <fullName evidence="3">N-acetyltransferase domain-containing protein</fullName>
    </recommendedName>
</protein>
<sequence>MTFPFRVSLLSAAALANRIDELAEVLVDCVQGGASVSFMLPFSHDKARDFWHGVAQSAAREERVVFVAENDAGRIVGTVQLITAQPDNQPHRADVAKLLVHRQARRGGAARELMALLETEARKRGKNVLVLDTATGSDAERFYLRHEWQRAGEIPRYALNPDGSYCATTYFFKQL</sequence>
<dbReference type="GO" id="GO:0016747">
    <property type="term" value="F:acyltransferase activity, transferring groups other than amino-acyl groups"/>
    <property type="evidence" value="ECO:0007669"/>
    <property type="project" value="InterPro"/>
</dbReference>
<dbReference type="PATRIC" id="fig|1656095.3.peg.1572"/>
<dbReference type="Pfam" id="PF00583">
    <property type="entry name" value="Acetyltransf_1"/>
    <property type="match status" value="1"/>
</dbReference>
<keyword evidence="5" id="KW-1185">Reference proteome</keyword>
<dbReference type="CDD" id="cd04301">
    <property type="entry name" value="NAT_SF"/>
    <property type="match status" value="1"/>
</dbReference>